<keyword evidence="7" id="KW-1185">Reference proteome</keyword>
<dbReference type="Gene3D" id="2.60.40.1080">
    <property type="match status" value="1"/>
</dbReference>
<dbReference type="Pfam" id="PF01915">
    <property type="entry name" value="Glyco_hydro_3_C"/>
    <property type="match status" value="1"/>
</dbReference>
<dbReference type="InterPro" id="IPR010502">
    <property type="entry name" value="Carb-bd_dom_fam9"/>
</dbReference>
<keyword evidence="3 6" id="KW-0378">Hydrolase</keyword>
<dbReference type="InterPro" id="IPR026891">
    <property type="entry name" value="Fn3-like"/>
</dbReference>
<dbReference type="InterPro" id="IPR017853">
    <property type="entry name" value="GH"/>
</dbReference>
<dbReference type="InterPro" id="IPR018905">
    <property type="entry name" value="A-galactase_NEW3"/>
</dbReference>
<dbReference type="GO" id="GO:0045493">
    <property type="term" value="P:xylan catabolic process"/>
    <property type="evidence" value="ECO:0007669"/>
    <property type="project" value="InterPro"/>
</dbReference>
<feature type="domain" description="Fibronectin type III-like" evidence="5">
    <location>
        <begin position="726"/>
        <end position="799"/>
    </location>
</feature>
<dbReference type="GO" id="GO:0031222">
    <property type="term" value="P:arabinan catabolic process"/>
    <property type="evidence" value="ECO:0007669"/>
    <property type="project" value="TreeGrafter"/>
</dbReference>
<dbReference type="SMART" id="SM01217">
    <property type="entry name" value="Fn3_like"/>
    <property type="match status" value="1"/>
</dbReference>
<dbReference type="InterPro" id="IPR001764">
    <property type="entry name" value="Glyco_hydro_3_N"/>
</dbReference>
<dbReference type="InterPro" id="IPR013783">
    <property type="entry name" value="Ig-like_fold"/>
</dbReference>
<feature type="chain" id="PRO_5037498513" evidence="4">
    <location>
        <begin position="39"/>
        <end position="1351"/>
    </location>
</feature>
<dbReference type="GO" id="GO:0030246">
    <property type="term" value="F:carbohydrate binding"/>
    <property type="evidence" value="ECO:0007669"/>
    <property type="project" value="InterPro"/>
</dbReference>
<dbReference type="SUPFAM" id="SSF49344">
    <property type="entry name" value="CBD9-like"/>
    <property type="match status" value="1"/>
</dbReference>
<dbReference type="Pfam" id="PF02368">
    <property type="entry name" value="Big_2"/>
    <property type="match status" value="1"/>
</dbReference>
<dbReference type="SUPFAM" id="SSF51445">
    <property type="entry name" value="(Trans)glycosidases"/>
    <property type="match status" value="1"/>
</dbReference>
<proteinExistence type="inferred from homology"/>
<evidence type="ECO:0000259" key="5">
    <source>
        <dbReference type="SMART" id="SM01217"/>
    </source>
</evidence>
<dbReference type="Gene3D" id="2.60.40.10">
    <property type="entry name" value="Immunoglobulins"/>
    <property type="match status" value="2"/>
</dbReference>
<dbReference type="Gene3D" id="3.40.50.1700">
    <property type="entry name" value="Glycoside hydrolase family 3 C-terminal domain"/>
    <property type="match status" value="1"/>
</dbReference>
<sequence>MSSPRAGWHLRRFRSSGRALSAVVAISLVAAIPAGAHASARGGAQSAAASTQPIYLNTHYSFAERAADLVSRMTLAEKVAQLQTNNAPAIPRLGVQQYTYWSEGQHGINRLGADTAASSQGELNPAATSFPVNFASTMSWDPQLTYQETTAISDEARGFLDKSLFGTGQNNLGPSASDYGDLTFWAPTVNMDRDPRWGRTNESFGEDPYLASTMGDAFVDGYQGETMTGRQMTPYLKVAATAKHYALNNEEDARHTQSADTTDANVRDYYTKQFASLVENAHVAGVMTSYNAVNGTPSPADTYTVDELLQATYGFSGYTTSDCGAISDIYSSGGHDWAPPGWTTDGTTWTDTSTGQQIAAAAGGQAFALRAGTQLNCSGGEMNVQNIDAAISLGLLTTGVVDSALTKLFTIRMETGEFDPSGKVAYTDLTKAQIQSPAHQALAESVAAQDLVLLQNNDVSGTSAPLLPADPSKLNNIVVVGNLANTTTLGGYSGDPTLQVDAVQGLTQAVKAANPSATVTFDACGTSTKATAPAACSAATQSAIKAADLVIVFVGSDLSVADEGTDRTTLALPGNYDSLISQVSALGNPRTALVMQADGPYDIQAAQKDFPAIVFSGYNGESQGTALAQVLFGQQNPSGHLDFTWYADDSQLPDVANYGLTPSQTGGLGRTYMYFTGTPTYPFGYGLSYANFAYSHVKVDSGSVTADGTVNVGFDVTNTGSVAGSTVAQLYASPQFTEAGVELPKAQLAGFQKTAVLKPGQTQHIKLSVQVSSLSEWDESTLKQVVYDGAYKFSIGPDSATVAGSGTVKVRGAITPKVQTVTVQPDQVEFKPGDTLNLTGTNPWIAPDTDPSLEQTHATADGIVEAADNDQSFADLSHAHVSYRSSDPRVATVSGAGVVTMRAPGVATIAVTVNGVTGTTPIVVQDPYSLQAASIVKPNSTITATATLTNTSAQAVRGVTMSLNAPSGWTTTATSPVTQSVVRPGQQVTATWSVTIPATVSTGTVAELDAATAFTGAAGTYTQDAVSTLTVTSGATPEQVTPVVTGMSPPAGSLQVVLNNPSDTPTTVTAVNWKLGSESGTQPVSATIPAQASATVDVPVPDVTFAENYPFTVTSVISGDLSSESLSGHVTFLPVVYKSLGSSWTEADVQDGPYVDLATTADGTWGSLVDSLPYGGSSYLSGKIWFDWDSTNLYITADITESAFSNPATGANIWQGDSLQVAATSGVPGSSATVSTASADGHYEYGAALTPDGSQLYRWTSPSQGSGPVTDATVNVTRDDATDTTLYELALPWSDLTSVTATPNTVFSLSAMLNNVDSGVRNGYLEWGGGIGDNKNVAEFNMAQLMPASGS</sequence>
<organism evidence="6 7">
    <name type="scientific">Actinospica durhamensis</name>
    <dbReference type="NCBI Taxonomy" id="1508375"/>
    <lineage>
        <taxon>Bacteria</taxon>
        <taxon>Bacillati</taxon>
        <taxon>Actinomycetota</taxon>
        <taxon>Actinomycetes</taxon>
        <taxon>Catenulisporales</taxon>
        <taxon>Actinospicaceae</taxon>
        <taxon>Actinospica</taxon>
    </lineage>
</organism>
<evidence type="ECO:0000313" key="7">
    <source>
        <dbReference type="Proteomes" id="UP000675781"/>
    </source>
</evidence>
<dbReference type="Pfam" id="PF14310">
    <property type="entry name" value="Fn3-like"/>
    <property type="match status" value="1"/>
</dbReference>
<dbReference type="InterPro" id="IPR008964">
    <property type="entry name" value="Invasin/intimin_cell_adhesion"/>
</dbReference>
<dbReference type="InterPro" id="IPR002772">
    <property type="entry name" value="Glyco_hydro_3_C"/>
</dbReference>
<dbReference type="GO" id="GO:0009044">
    <property type="term" value="F:xylan 1,4-beta-xylosidase activity"/>
    <property type="evidence" value="ECO:0007669"/>
    <property type="project" value="InterPro"/>
</dbReference>
<protein>
    <submittedName>
        <fullName evidence="6">Glycoside hydrolase family 3 C-terminal domain-containing protein</fullName>
    </submittedName>
</protein>
<comment type="similarity">
    <text evidence="1">Belongs to the glycosyl hydrolase 3 family.</text>
</comment>
<evidence type="ECO:0000256" key="4">
    <source>
        <dbReference type="SAM" id="SignalP"/>
    </source>
</evidence>
<keyword evidence="2 4" id="KW-0732">Signal</keyword>
<dbReference type="SUPFAM" id="SSF49373">
    <property type="entry name" value="Invasin/intimin cell-adhesion fragments"/>
    <property type="match status" value="1"/>
</dbReference>
<accession>A0A941EL28</accession>
<dbReference type="InterPro" id="IPR044993">
    <property type="entry name" value="BXL"/>
</dbReference>
<evidence type="ECO:0000256" key="3">
    <source>
        <dbReference type="ARBA" id="ARBA00022801"/>
    </source>
</evidence>
<dbReference type="EMBL" id="JAGSOG010000027">
    <property type="protein sequence ID" value="MBR7833296.1"/>
    <property type="molecule type" value="Genomic_DNA"/>
</dbReference>
<dbReference type="PANTHER" id="PTHR42721:SF3">
    <property type="entry name" value="BETA-D-XYLOSIDASE 5-RELATED"/>
    <property type="match status" value="1"/>
</dbReference>
<dbReference type="InterPro" id="IPR003343">
    <property type="entry name" value="Big_2"/>
</dbReference>
<dbReference type="Gene3D" id="3.20.20.300">
    <property type="entry name" value="Glycoside hydrolase, family 3, N-terminal domain"/>
    <property type="match status" value="1"/>
</dbReference>
<dbReference type="Proteomes" id="UP000675781">
    <property type="component" value="Unassembled WGS sequence"/>
</dbReference>
<dbReference type="GO" id="GO:0046556">
    <property type="term" value="F:alpha-L-arabinofuranosidase activity"/>
    <property type="evidence" value="ECO:0007669"/>
    <property type="project" value="TreeGrafter"/>
</dbReference>
<evidence type="ECO:0000256" key="2">
    <source>
        <dbReference type="ARBA" id="ARBA00022729"/>
    </source>
</evidence>
<dbReference type="Gene3D" id="2.60.40.1190">
    <property type="match status" value="1"/>
</dbReference>
<name>A0A941EL28_9ACTN</name>
<dbReference type="Pfam" id="PF06452">
    <property type="entry name" value="CBM9_1"/>
    <property type="match status" value="1"/>
</dbReference>
<dbReference type="SUPFAM" id="SSF52279">
    <property type="entry name" value="Beta-D-glucan exohydrolase, C-terminal domain"/>
    <property type="match status" value="1"/>
</dbReference>
<comment type="caution">
    <text evidence="6">The sequence shown here is derived from an EMBL/GenBank/DDBJ whole genome shotgun (WGS) entry which is preliminary data.</text>
</comment>
<evidence type="ECO:0000313" key="6">
    <source>
        <dbReference type="EMBL" id="MBR7833296.1"/>
    </source>
</evidence>
<dbReference type="InterPro" id="IPR036962">
    <property type="entry name" value="Glyco_hydro_3_N_sf"/>
</dbReference>
<feature type="signal peptide" evidence="4">
    <location>
        <begin position="1"/>
        <end position="38"/>
    </location>
</feature>
<dbReference type="CDD" id="cd09621">
    <property type="entry name" value="CBM9_like_5"/>
    <property type="match status" value="1"/>
</dbReference>
<gene>
    <name evidence="6" type="ORF">KDL01_08465</name>
</gene>
<evidence type="ECO:0000256" key="1">
    <source>
        <dbReference type="ARBA" id="ARBA00005336"/>
    </source>
</evidence>
<dbReference type="InterPro" id="IPR036881">
    <property type="entry name" value="Glyco_hydro_3_C_sf"/>
</dbReference>
<dbReference type="Pfam" id="PF10633">
    <property type="entry name" value="NPCBM_assoc"/>
    <property type="match status" value="1"/>
</dbReference>
<dbReference type="Pfam" id="PF00933">
    <property type="entry name" value="Glyco_hydro_3"/>
    <property type="match status" value="1"/>
</dbReference>
<dbReference type="PANTHER" id="PTHR42721">
    <property type="entry name" value="SUGAR HYDROLASE-RELATED"/>
    <property type="match status" value="1"/>
</dbReference>
<reference evidence="6" key="1">
    <citation type="submission" date="2021-04" db="EMBL/GenBank/DDBJ databases">
        <title>Genome based classification of Actinospica acidithermotolerans sp. nov., an actinobacterium isolated from an Indonesian hot spring.</title>
        <authorList>
            <person name="Kusuma A.B."/>
            <person name="Putra K.E."/>
            <person name="Nafisah S."/>
            <person name="Loh J."/>
            <person name="Nouioui I."/>
            <person name="Goodfellow M."/>
        </authorList>
    </citation>
    <scope>NUCLEOTIDE SEQUENCE</scope>
    <source>
        <strain evidence="6">CSCA 57</strain>
    </source>
</reference>